<gene>
    <name evidence="1" type="ORF">FPOA_06460</name>
</gene>
<comment type="caution">
    <text evidence="1">The sequence shown here is derived from an EMBL/GenBank/DDBJ whole genome shotgun (WGS) entry which is preliminary data.</text>
</comment>
<name>A0A1B8AZM6_FUSPO</name>
<evidence type="ECO:0000313" key="2">
    <source>
        <dbReference type="Proteomes" id="UP000091967"/>
    </source>
</evidence>
<dbReference type="STRING" id="36050.A0A1B8AZM6"/>
<dbReference type="OMA" id="KAVGYDW"/>
<accession>A0A1B8AZM6</accession>
<proteinExistence type="predicted"/>
<dbReference type="EMBL" id="LYXU01000002">
    <property type="protein sequence ID" value="OBS25927.1"/>
    <property type="molecule type" value="Genomic_DNA"/>
</dbReference>
<protein>
    <submittedName>
        <fullName evidence="1">Uncharacterized protein</fullName>
    </submittedName>
</protein>
<evidence type="ECO:0000313" key="1">
    <source>
        <dbReference type="EMBL" id="OBS25927.1"/>
    </source>
</evidence>
<keyword evidence="2" id="KW-1185">Reference proteome</keyword>
<dbReference type="Proteomes" id="UP000091967">
    <property type="component" value="Unassembled WGS sequence"/>
</dbReference>
<organism evidence="1 2">
    <name type="scientific">Fusarium poae</name>
    <dbReference type="NCBI Taxonomy" id="36050"/>
    <lineage>
        <taxon>Eukaryota</taxon>
        <taxon>Fungi</taxon>
        <taxon>Dikarya</taxon>
        <taxon>Ascomycota</taxon>
        <taxon>Pezizomycotina</taxon>
        <taxon>Sordariomycetes</taxon>
        <taxon>Hypocreomycetidae</taxon>
        <taxon>Hypocreales</taxon>
        <taxon>Nectriaceae</taxon>
        <taxon>Fusarium</taxon>
    </lineage>
</organism>
<sequence length="264" mass="30912">MAASITEMINFVWKSPKPPPGTKRRALDKMLPENFKYFRYWGFTIYRTYYGPESDEPWNTLLQALPQQIRLALGYHEKDQIREKDRRWVRDARRDEVVYLERIEVMKKLFRLIPREDANLLAGLDIAGVRKVCLEEGEHVESEKNMVGSCFNFALVADEAVLKDIANDIFVVKAVGYDWDPSQHSYSWGWIRLRTGDLLQLWENLFLAHELDISKYMELSFRGSEESLEKNVWKGALSLSPFGDCSQVQTAREDDESDRFKFDP</sequence>
<dbReference type="AlphaFoldDB" id="A0A1B8AZM6"/>
<reference evidence="1 2" key="1">
    <citation type="submission" date="2016-06" db="EMBL/GenBank/DDBJ databases">
        <title>Living apart together: crosstalk between the core and supernumerary genomes in a fungal plant pathogen.</title>
        <authorList>
            <person name="Vanheule A."/>
            <person name="Audenaert K."/>
            <person name="Warris S."/>
            <person name="Van De Geest H."/>
            <person name="Schijlen E."/>
            <person name="Hofte M."/>
            <person name="De Saeger S."/>
            <person name="Haesaert G."/>
            <person name="Waalwijk C."/>
            <person name="Van Der Lee T."/>
        </authorList>
    </citation>
    <scope>NUCLEOTIDE SEQUENCE [LARGE SCALE GENOMIC DNA]</scope>
    <source>
        <strain evidence="1 2">2516</strain>
    </source>
</reference>